<dbReference type="EMBL" id="KZ772841">
    <property type="protein sequence ID" value="PTQ28166.1"/>
    <property type="molecule type" value="Genomic_DNA"/>
</dbReference>
<feature type="signal peptide" evidence="1">
    <location>
        <begin position="1"/>
        <end position="18"/>
    </location>
</feature>
<feature type="chain" id="PRO_5041804571" evidence="1">
    <location>
        <begin position="19"/>
        <end position="155"/>
    </location>
</feature>
<reference evidence="2" key="2">
    <citation type="submission" date="2017-12" db="EMBL/GenBank/DDBJ databases">
        <title>WGS assembly of Marchantia polymorpha.</title>
        <authorList>
            <person name="Bowman J.L."/>
            <person name="Kohchi T."/>
            <person name="Yamato K.T."/>
            <person name="Jenkins J."/>
            <person name="Shu S."/>
            <person name="Ishizaki K."/>
            <person name="Yamaoka S."/>
            <person name="Nishihama R."/>
            <person name="Nakamura Y."/>
            <person name="Berger F."/>
            <person name="Adam C."/>
            <person name="Aki S.S."/>
            <person name="Althoff F."/>
            <person name="Araki T."/>
            <person name="Arteaga-Vazquez M.A."/>
            <person name="Balasubrmanian S."/>
            <person name="Bauer D."/>
            <person name="Boehm C.R."/>
            <person name="Briginshaw L."/>
            <person name="Caballero-Perez J."/>
            <person name="Catarino B."/>
            <person name="Chen F."/>
            <person name="Chiyoda S."/>
            <person name="Chovatia M."/>
            <person name="Davies K.M."/>
            <person name="Delmans M."/>
            <person name="Demura T."/>
            <person name="Dierschke T."/>
            <person name="Dolan L."/>
            <person name="Dorantes-Acosta A.E."/>
            <person name="Eklund D.M."/>
            <person name="Florent S.N."/>
            <person name="Flores-Sandoval E."/>
            <person name="Fujiyama A."/>
            <person name="Fukuzawa H."/>
            <person name="Galik B."/>
            <person name="Grimanelli D."/>
            <person name="Grimwood J."/>
            <person name="Grossniklaus U."/>
            <person name="Hamada T."/>
            <person name="Haseloff J."/>
            <person name="Hetherington A.J."/>
            <person name="Higo A."/>
            <person name="Hirakawa Y."/>
            <person name="Hundley H.N."/>
            <person name="Ikeda Y."/>
            <person name="Inoue K."/>
            <person name="Inoue S."/>
            <person name="Ishida S."/>
            <person name="Jia Q."/>
            <person name="Kakita M."/>
            <person name="Kanazawa T."/>
            <person name="Kawai Y."/>
            <person name="Kawashima T."/>
            <person name="Kennedy M."/>
            <person name="Kinose K."/>
            <person name="Kinoshita T."/>
            <person name="Kohara Y."/>
            <person name="Koide E."/>
            <person name="Komatsu K."/>
            <person name="Kopischke S."/>
            <person name="Kubo M."/>
            <person name="Kyozuka J."/>
            <person name="Lagercrantz U."/>
            <person name="Lin S.S."/>
            <person name="Lindquist E."/>
            <person name="Lipzen A.M."/>
            <person name="Lu C."/>
            <person name="Luna E.D."/>
            <person name="Martienssen R.A."/>
            <person name="Minamino N."/>
            <person name="Mizutani M."/>
            <person name="Mizutani M."/>
            <person name="Mochizuki N."/>
            <person name="Monte I."/>
            <person name="Mosher R."/>
            <person name="Nagasaki H."/>
            <person name="Nakagami H."/>
            <person name="Naramoto S."/>
            <person name="Nishitani K."/>
            <person name="Ohtani M."/>
            <person name="Okamoto T."/>
            <person name="Okumura M."/>
            <person name="Phillips J."/>
            <person name="Pollak B."/>
            <person name="Reinders A."/>
            <person name="Roevekamp M."/>
            <person name="Sano R."/>
            <person name="Sawa S."/>
            <person name="Schmid M.W."/>
            <person name="Shirakawa M."/>
            <person name="Solano R."/>
            <person name="Spunde A."/>
            <person name="Suetsugu N."/>
            <person name="Sugano S."/>
            <person name="Sugiyama A."/>
            <person name="Sun R."/>
            <person name="Suzuki Y."/>
            <person name="Takenaka M."/>
            <person name="Takezawa D."/>
            <person name="Tomogane H."/>
            <person name="Tsuzuki M."/>
            <person name="Ueda T."/>
            <person name="Umeda M."/>
            <person name="Ward J.M."/>
            <person name="Watanabe Y."/>
            <person name="Yazaki K."/>
            <person name="Yokoyama R."/>
            <person name="Yoshitake Y."/>
            <person name="Yotsui I."/>
            <person name="Zachgo S."/>
            <person name="Schmutz J."/>
        </authorList>
    </citation>
    <scope>NUCLEOTIDE SEQUENCE [LARGE SCALE GENOMIC DNA]</scope>
    <source>
        <strain evidence="2">Tak-1</strain>
    </source>
</reference>
<gene>
    <name evidence="2" type="ORF">MARPO_0171s0008</name>
</gene>
<accession>A0A2R6W2T5</accession>
<keyword evidence="1" id="KW-0732">Signal</keyword>
<proteinExistence type="predicted"/>
<dbReference type="EMBL" id="KZ772841">
    <property type="protein sequence ID" value="PTQ28165.1"/>
    <property type="molecule type" value="Genomic_DNA"/>
</dbReference>
<evidence type="ECO:0000256" key="1">
    <source>
        <dbReference type="SAM" id="SignalP"/>
    </source>
</evidence>
<protein>
    <submittedName>
        <fullName evidence="2">Uncharacterized protein</fullName>
    </submittedName>
</protein>
<dbReference type="AlphaFoldDB" id="A0A2R6W2T5"/>
<dbReference type="Gramene" id="Mp5g06750.1">
    <property type="protein sequence ID" value="Mp5g06750.1.cds1"/>
    <property type="gene ID" value="Mp5g06750"/>
</dbReference>
<evidence type="ECO:0000313" key="2">
    <source>
        <dbReference type="EMBL" id="PTQ28165.1"/>
    </source>
</evidence>
<keyword evidence="3" id="KW-1185">Reference proteome</keyword>
<evidence type="ECO:0000313" key="3">
    <source>
        <dbReference type="Proteomes" id="UP000244005"/>
    </source>
</evidence>
<sequence>MAHMTNLSHARLVLFTFGSTVLYRYGPSPLPISRYSVTRLSSGAVNYRHGNVLSLSLSLTGFRAGRVKLRCSADVMLYLELPPTTSYFLLPPCGCRSSRRDHHVFPAPNPTHASPVIRPPSLRHRLRERERGNVLSSVRVRARIARSQVDDLHLH</sequence>
<name>A0A2R6W2T5_MARPO</name>
<reference evidence="3" key="1">
    <citation type="journal article" date="2017" name="Cell">
        <title>Insights into land plant evolution garnered from the Marchantia polymorpha genome.</title>
        <authorList>
            <person name="Bowman J.L."/>
            <person name="Kohchi T."/>
            <person name="Yamato K.T."/>
            <person name="Jenkins J."/>
            <person name="Shu S."/>
            <person name="Ishizaki K."/>
            <person name="Yamaoka S."/>
            <person name="Nishihama R."/>
            <person name="Nakamura Y."/>
            <person name="Berger F."/>
            <person name="Adam C."/>
            <person name="Aki S.S."/>
            <person name="Althoff F."/>
            <person name="Araki T."/>
            <person name="Arteaga-Vazquez M.A."/>
            <person name="Balasubrmanian S."/>
            <person name="Barry K."/>
            <person name="Bauer D."/>
            <person name="Boehm C.R."/>
            <person name="Briginshaw L."/>
            <person name="Caballero-Perez J."/>
            <person name="Catarino B."/>
            <person name="Chen F."/>
            <person name="Chiyoda S."/>
            <person name="Chovatia M."/>
            <person name="Davies K.M."/>
            <person name="Delmans M."/>
            <person name="Demura T."/>
            <person name="Dierschke T."/>
            <person name="Dolan L."/>
            <person name="Dorantes-Acosta A.E."/>
            <person name="Eklund D.M."/>
            <person name="Florent S.N."/>
            <person name="Flores-Sandoval E."/>
            <person name="Fujiyama A."/>
            <person name="Fukuzawa H."/>
            <person name="Galik B."/>
            <person name="Grimanelli D."/>
            <person name="Grimwood J."/>
            <person name="Grossniklaus U."/>
            <person name="Hamada T."/>
            <person name="Haseloff J."/>
            <person name="Hetherington A.J."/>
            <person name="Higo A."/>
            <person name="Hirakawa Y."/>
            <person name="Hundley H.N."/>
            <person name="Ikeda Y."/>
            <person name="Inoue K."/>
            <person name="Inoue S.I."/>
            <person name="Ishida S."/>
            <person name="Jia Q."/>
            <person name="Kakita M."/>
            <person name="Kanazawa T."/>
            <person name="Kawai Y."/>
            <person name="Kawashima T."/>
            <person name="Kennedy M."/>
            <person name="Kinose K."/>
            <person name="Kinoshita T."/>
            <person name="Kohara Y."/>
            <person name="Koide E."/>
            <person name="Komatsu K."/>
            <person name="Kopischke S."/>
            <person name="Kubo M."/>
            <person name="Kyozuka J."/>
            <person name="Lagercrantz U."/>
            <person name="Lin S.S."/>
            <person name="Lindquist E."/>
            <person name="Lipzen A.M."/>
            <person name="Lu C.W."/>
            <person name="De Luna E."/>
            <person name="Martienssen R.A."/>
            <person name="Minamino N."/>
            <person name="Mizutani M."/>
            <person name="Mizutani M."/>
            <person name="Mochizuki N."/>
            <person name="Monte I."/>
            <person name="Mosher R."/>
            <person name="Nagasaki H."/>
            <person name="Nakagami H."/>
            <person name="Naramoto S."/>
            <person name="Nishitani K."/>
            <person name="Ohtani M."/>
            <person name="Okamoto T."/>
            <person name="Okumura M."/>
            <person name="Phillips J."/>
            <person name="Pollak B."/>
            <person name="Reinders A."/>
            <person name="Rovekamp M."/>
            <person name="Sano R."/>
            <person name="Sawa S."/>
            <person name="Schmid M.W."/>
            <person name="Shirakawa M."/>
            <person name="Solano R."/>
            <person name="Spunde A."/>
            <person name="Suetsugu N."/>
            <person name="Sugano S."/>
            <person name="Sugiyama A."/>
            <person name="Sun R."/>
            <person name="Suzuki Y."/>
            <person name="Takenaka M."/>
            <person name="Takezawa D."/>
            <person name="Tomogane H."/>
            <person name="Tsuzuki M."/>
            <person name="Ueda T."/>
            <person name="Umeda M."/>
            <person name="Ward J.M."/>
            <person name="Watanabe Y."/>
            <person name="Yazaki K."/>
            <person name="Yokoyama R."/>
            <person name="Yoshitake Y."/>
            <person name="Yotsui I."/>
            <person name="Zachgo S."/>
            <person name="Schmutz J."/>
        </authorList>
    </citation>
    <scope>NUCLEOTIDE SEQUENCE [LARGE SCALE GENOMIC DNA]</scope>
    <source>
        <strain evidence="3">Tak-1</strain>
    </source>
</reference>
<dbReference type="Proteomes" id="UP000244005">
    <property type="component" value="Unassembled WGS sequence"/>
</dbReference>
<organism evidence="2 3">
    <name type="scientific">Marchantia polymorpha</name>
    <name type="common">Common liverwort</name>
    <name type="synonym">Marchantia aquatica</name>
    <dbReference type="NCBI Taxonomy" id="3197"/>
    <lineage>
        <taxon>Eukaryota</taxon>
        <taxon>Viridiplantae</taxon>
        <taxon>Streptophyta</taxon>
        <taxon>Embryophyta</taxon>
        <taxon>Marchantiophyta</taxon>
        <taxon>Marchantiopsida</taxon>
        <taxon>Marchantiidae</taxon>
        <taxon>Marchantiales</taxon>
        <taxon>Marchantiaceae</taxon>
        <taxon>Marchantia</taxon>
    </lineage>
</organism>